<evidence type="ECO:0000313" key="2">
    <source>
        <dbReference type="Proteomes" id="UP001189619"/>
    </source>
</evidence>
<sequence length="210" mass="22537">MKSFGKVSNFVSSLLALILVFGAGGGVSAYSSELTQKQKEAYHKQYVEIVKEVNAEYPNANLEVVPLHKFSEEDWVEPDEFRKLAIARANPTVTITESVPAEGPSLGVQVVSKTKSATIDANGTAVTISITGSFETEYNPYANRQVFAGINSITSKASKGTWTQTGYVPRLIDGGRTYEITVGGKLTLNGITSNHNITVEFYCSATGGVS</sequence>
<accession>A0AA48RIM2</accession>
<dbReference type="EMBL" id="OY569118">
    <property type="protein sequence ID" value="CAJ1003624.1"/>
    <property type="molecule type" value="Genomic_DNA"/>
</dbReference>
<protein>
    <submittedName>
        <fullName evidence="1">Uncharacterized protein</fullName>
    </submittedName>
</protein>
<reference evidence="1" key="1">
    <citation type="submission" date="2023-07" db="EMBL/GenBank/DDBJ databases">
        <authorList>
            <person name="Ivanov I."/>
            <person name="Teneva D."/>
            <person name="Stoikov I."/>
        </authorList>
    </citation>
    <scope>NUCLEOTIDE SEQUENCE</scope>
    <source>
        <strain evidence="1">4475</strain>
    </source>
</reference>
<dbReference type="RefSeq" id="WP_304414546.1">
    <property type="nucleotide sequence ID" value="NZ_OY569118.1"/>
</dbReference>
<gene>
    <name evidence="1" type="ORF">BSPP4475_14985</name>
</gene>
<name>A0AA48RIM2_9BACL</name>
<proteinExistence type="predicted"/>
<dbReference type="Proteomes" id="UP001189619">
    <property type="component" value="Chromosome"/>
</dbReference>
<evidence type="ECO:0000313" key="1">
    <source>
        <dbReference type="EMBL" id="CAJ1003624.1"/>
    </source>
</evidence>
<dbReference type="AlphaFoldDB" id="A0AA48RIM2"/>
<organism evidence="1 2">
    <name type="scientific">Brevibacillus aydinogluensis</name>
    <dbReference type="NCBI Taxonomy" id="927786"/>
    <lineage>
        <taxon>Bacteria</taxon>
        <taxon>Bacillati</taxon>
        <taxon>Bacillota</taxon>
        <taxon>Bacilli</taxon>
        <taxon>Bacillales</taxon>
        <taxon>Paenibacillaceae</taxon>
        <taxon>Brevibacillus</taxon>
    </lineage>
</organism>
<keyword evidence="2" id="KW-1185">Reference proteome</keyword>
<dbReference type="KEGG" id="bayd:BSPP4475_14985"/>